<reference evidence="1 2" key="1">
    <citation type="journal article" date="2015" name="Genome Biol.">
        <title>Comparative genomics of Steinernema reveals deeply conserved gene regulatory networks.</title>
        <authorList>
            <person name="Dillman A.R."/>
            <person name="Macchietto M."/>
            <person name="Porter C.F."/>
            <person name="Rogers A."/>
            <person name="Williams B."/>
            <person name="Antoshechkin I."/>
            <person name="Lee M.M."/>
            <person name="Goodwin Z."/>
            <person name="Lu X."/>
            <person name="Lewis E.E."/>
            <person name="Goodrich-Blair H."/>
            <person name="Stock S.P."/>
            <person name="Adams B.J."/>
            <person name="Sternberg P.W."/>
            <person name="Mortazavi A."/>
        </authorList>
    </citation>
    <scope>NUCLEOTIDE SEQUENCE [LARGE SCALE GENOMIC DNA]</scope>
    <source>
        <strain evidence="1 2">ALL</strain>
    </source>
</reference>
<dbReference type="Proteomes" id="UP000298663">
    <property type="component" value="Chromosome X"/>
</dbReference>
<keyword evidence="2" id="KW-1185">Reference proteome</keyword>
<sequence>MHFVENRFTMSLSVRFATELRLISPSSNRASGPSIVFRSKFLVIVSLVCFAETFKGNGNRSTNTEHLPLLQNEKTRQEPSMVMEEAKLTAGNSIHKLTFSHFCSGIIVIIRNN</sequence>
<evidence type="ECO:0000313" key="2">
    <source>
        <dbReference type="Proteomes" id="UP000298663"/>
    </source>
</evidence>
<name>A0A4V6I720_STECR</name>
<accession>A0A4V6I720</accession>
<evidence type="ECO:0000313" key="1">
    <source>
        <dbReference type="EMBL" id="TMS33533.1"/>
    </source>
</evidence>
<dbReference type="AlphaFoldDB" id="A0A4V6I720"/>
<gene>
    <name evidence="1" type="ORF">L596_001264</name>
</gene>
<comment type="caution">
    <text evidence="1">The sequence shown here is derived from an EMBL/GenBank/DDBJ whole genome shotgun (WGS) entry which is preliminary data.</text>
</comment>
<organism evidence="1 2">
    <name type="scientific">Steinernema carpocapsae</name>
    <name type="common">Entomopathogenic nematode</name>
    <dbReference type="NCBI Taxonomy" id="34508"/>
    <lineage>
        <taxon>Eukaryota</taxon>
        <taxon>Metazoa</taxon>
        <taxon>Ecdysozoa</taxon>
        <taxon>Nematoda</taxon>
        <taxon>Chromadorea</taxon>
        <taxon>Rhabditida</taxon>
        <taxon>Tylenchina</taxon>
        <taxon>Panagrolaimomorpha</taxon>
        <taxon>Strongyloidoidea</taxon>
        <taxon>Steinernematidae</taxon>
        <taxon>Steinernema</taxon>
    </lineage>
</organism>
<proteinExistence type="predicted"/>
<protein>
    <submittedName>
        <fullName evidence="1">Uncharacterized protein</fullName>
    </submittedName>
</protein>
<dbReference type="EMBL" id="CM016762">
    <property type="protein sequence ID" value="TMS33533.1"/>
    <property type="molecule type" value="Genomic_DNA"/>
</dbReference>
<reference evidence="1 2" key="2">
    <citation type="journal article" date="2019" name="G3 (Bethesda)">
        <title>Hybrid Assembly of the Genome of the Entomopathogenic Nematode Steinernema carpocapsae Identifies the X-Chromosome.</title>
        <authorList>
            <person name="Serra L."/>
            <person name="Macchietto M."/>
            <person name="Macias-Munoz A."/>
            <person name="McGill C.J."/>
            <person name="Rodriguez I.M."/>
            <person name="Rodriguez B."/>
            <person name="Murad R."/>
            <person name="Mortazavi A."/>
        </authorList>
    </citation>
    <scope>NUCLEOTIDE SEQUENCE [LARGE SCALE GENOMIC DNA]</scope>
    <source>
        <strain evidence="1 2">ALL</strain>
    </source>
</reference>
<dbReference type="EMBL" id="AZBU02000001">
    <property type="protein sequence ID" value="TMS33533.1"/>
    <property type="molecule type" value="Genomic_DNA"/>
</dbReference>